<reference evidence="6" key="1">
    <citation type="journal article" date="2019" name="Int. J. Syst. Evol. Microbiol.">
        <title>The Global Catalogue of Microorganisms (GCM) 10K type strain sequencing project: providing services to taxonomists for standard genome sequencing and annotation.</title>
        <authorList>
            <consortium name="The Broad Institute Genomics Platform"/>
            <consortium name="The Broad Institute Genome Sequencing Center for Infectious Disease"/>
            <person name="Wu L."/>
            <person name="Ma J."/>
        </authorList>
    </citation>
    <scope>NUCLEOTIDE SEQUENCE [LARGE SCALE GENOMIC DNA]</scope>
    <source>
        <strain evidence="6">JCM 18081</strain>
    </source>
</reference>
<dbReference type="EMBL" id="BAABIG010000034">
    <property type="protein sequence ID" value="GAA4804922.1"/>
    <property type="molecule type" value="Genomic_DNA"/>
</dbReference>
<dbReference type="Proteomes" id="UP001501265">
    <property type="component" value="Unassembled WGS sequence"/>
</dbReference>
<feature type="domain" description="Tachylectin 2" evidence="3">
    <location>
        <begin position="28"/>
        <end position="103"/>
    </location>
</feature>
<dbReference type="InterPro" id="IPR023294">
    <property type="entry name" value="Tachylectin2"/>
</dbReference>
<keyword evidence="2" id="KW-0732">Signal</keyword>
<feature type="domain" description="PLL-like beta propeller" evidence="4">
    <location>
        <begin position="477"/>
        <end position="590"/>
    </location>
</feature>
<evidence type="ECO:0000259" key="3">
    <source>
        <dbReference type="Pfam" id="PF14517"/>
    </source>
</evidence>
<accession>A0ABP9C818</accession>
<evidence type="ECO:0000256" key="2">
    <source>
        <dbReference type="SAM" id="SignalP"/>
    </source>
</evidence>
<dbReference type="SUPFAM" id="SSF89372">
    <property type="entry name" value="Fucose-specific lectin"/>
    <property type="match status" value="1"/>
</dbReference>
<proteinExistence type="predicted"/>
<organism evidence="5 6">
    <name type="scientific">Streptomyces ziwulingensis</name>
    <dbReference type="NCBI Taxonomy" id="1045501"/>
    <lineage>
        <taxon>Bacteria</taxon>
        <taxon>Bacillati</taxon>
        <taxon>Actinomycetota</taxon>
        <taxon>Actinomycetes</taxon>
        <taxon>Kitasatosporales</taxon>
        <taxon>Streptomycetaceae</taxon>
        <taxon>Streptomyces</taxon>
    </lineage>
</organism>
<sequence>MTALATAVAALPLTLTLTASGSAYAADAVTCTSTGVLYSTTTAGNLLRRNVPDPAGATGALPASAVIDTGWDQYPRVLAGNGATFYGIKSDGLYLSHRDSAAGTWDIHHRKISDSFNSYRLDENRDKISVDRGGHIWWLDGDGDLRWSRYDRTTSAWDAGSNKKVASGWGRYSMIFATDLGVVYGVDSATGRLLRSRYDFTSQRWLQAHKVVSTADWRDTEDLTSFGGDVILRVKPNGDVRQYRYLEEAGNFAPYNVLLGSDATWSGYTSVTGAPDSCRLDANHTPAGPEVDTEDFTPNSIMQASTGEIEYAYADNSGRLVHGRQTNPSDFNSVQWTTVSGNEAFSGQPQLAEQPDGRTALTAQNVNSEIWWRRHAASSPDWGDWIDLAGAMREHPVTAKTADGVLAQFAVDAEGKPWYRVQQRANVDFLGWLPLSGEGFTGPLTAVAVRDGIQLFGTTADGTLRTAAYRDGSVGAWTTVGDQAITGTPSVVIHPGYRLGVFARNSAGNIITLSQASEGAAFPTAWSQVGDRAFAGSPSVVISPLTGITEVMARAADGYMYNTGEQIQGSGTWRTWRQVSFEVSATDPTAFTYSNSNGFTWAYSFRTSSNQSRAYEVTPTDTAARSTTGDAARPAPAFTAHELPAPPAA</sequence>
<comment type="caution">
    <text evidence="5">The sequence shown here is derived from an EMBL/GenBank/DDBJ whole genome shotgun (WGS) entry which is preliminary data.</text>
</comment>
<dbReference type="Gene3D" id="2.115.10.10">
    <property type="entry name" value="Tachylectin 2"/>
    <property type="match status" value="2"/>
</dbReference>
<evidence type="ECO:0000259" key="4">
    <source>
        <dbReference type="Pfam" id="PF26607"/>
    </source>
</evidence>
<evidence type="ECO:0008006" key="7">
    <source>
        <dbReference type="Google" id="ProtNLM"/>
    </source>
</evidence>
<feature type="chain" id="PRO_5047163842" description="Tachylectin 2 domain-containing protein" evidence="2">
    <location>
        <begin position="26"/>
        <end position="649"/>
    </location>
</feature>
<evidence type="ECO:0000256" key="1">
    <source>
        <dbReference type="SAM" id="MobiDB-lite"/>
    </source>
</evidence>
<name>A0ABP9C818_9ACTN</name>
<dbReference type="Pfam" id="PF14517">
    <property type="entry name" value="Tachylectin"/>
    <property type="match status" value="2"/>
</dbReference>
<dbReference type="InterPro" id="IPR036813">
    <property type="entry name" value="Tachylectin2_sf"/>
</dbReference>
<feature type="region of interest" description="Disordered" evidence="1">
    <location>
        <begin position="619"/>
        <end position="649"/>
    </location>
</feature>
<dbReference type="InterPro" id="IPR058502">
    <property type="entry name" value="PLL-like_beta-prop"/>
</dbReference>
<gene>
    <name evidence="5" type="ORF">GCM10023220_38250</name>
</gene>
<evidence type="ECO:0000313" key="6">
    <source>
        <dbReference type="Proteomes" id="UP001501265"/>
    </source>
</evidence>
<dbReference type="Pfam" id="PF26607">
    <property type="entry name" value="DUF8189"/>
    <property type="match status" value="1"/>
</dbReference>
<keyword evidence="6" id="KW-1185">Reference proteome</keyword>
<dbReference type="RefSeq" id="WP_345621006.1">
    <property type="nucleotide sequence ID" value="NZ_BAABIG010000034.1"/>
</dbReference>
<evidence type="ECO:0000313" key="5">
    <source>
        <dbReference type="EMBL" id="GAA4804922.1"/>
    </source>
</evidence>
<protein>
    <recommendedName>
        <fullName evidence="7">Tachylectin 2 domain-containing protein</fullName>
    </recommendedName>
</protein>
<feature type="signal peptide" evidence="2">
    <location>
        <begin position="1"/>
        <end position="25"/>
    </location>
</feature>
<feature type="domain" description="Tachylectin 2" evidence="3">
    <location>
        <begin position="127"/>
        <end position="248"/>
    </location>
</feature>
<dbReference type="SUPFAM" id="SSF50934">
    <property type="entry name" value="Tachylectin-2"/>
    <property type="match status" value="1"/>
</dbReference>
<feature type="compositionally biased region" description="Polar residues" evidence="1">
    <location>
        <begin position="619"/>
        <end position="629"/>
    </location>
</feature>